<comment type="subcellular location">
    <subcellularLocation>
        <location evidence="1">Membrane</location>
        <topology evidence="1">Multi-pass membrane protein</topology>
    </subcellularLocation>
</comment>
<keyword evidence="5" id="KW-0479">Metal-binding</keyword>
<feature type="transmembrane region" description="Helical" evidence="7">
    <location>
        <begin position="360"/>
        <end position="379"/>
    </location>
</feature>
<feature type="transmembrane region" description="Helical" evidence="7">
    <location>
        <begin position="417"/>
        <end position="437"/>
    </location>
</feature>
<dbReference type="GO" id="GO:0046872">
    <property type="term" value="F:metal ion binding"/>
    <property type="evidence" value="ECO:0007669"/>
    <property type="project" value="UniProtKB-KW"/>
</dbReference>
<dbReference type="PANTHER" id="PTHR20855:SF97">
    <property type="entry name" value="ADIPOR-LIKE RECEPTOR IZH3-RELATED"/>
    <property type="match status" value="1"/>
</dbReference>
<dbReference type="Pfam" id="PF03006">
    <property type="entry name" value="HlyIII"/>
    <property type="match status" value="1"/>
</dbReference>
<feature type="transmembrane region" description="Helical" evidence="7">
    <location>
        <begin position="293"/>
        <end position="311"/>
    </location>
</feature>
<dbReference type="GO" id="GO:0006882">
    <property type="term" value="P:intracellular zinc ion homeostasis"/>
    <property type="evidence" value="ECO:0007669"/>
    <property type="project" value="TreeGrafter"/>
</dbReference>
<evidence type="ECO:0000313" key="8">
    <source>
        <dbReference type="EMBL" id="RSH94877.1"/>
    </source>
</evidence>
<evidence type="ECO:0000256" key="5">
    <source>
        <dbReference type="PIRSR" id="PIRSR604254-1"/>
    </source>
</evidence>
<accession>A0A427YUV5</accession>
<feature type="binding site" evidence="5">
    <location>
        <position position="486"/>
    </location>
    <ligand>
        <name>Zn(2+)</name>
        <dbReference type="ChEBI" id="CHEBI:29105"/>
    </ligand>
</feature>
<gene>
    <name evidence="8" type="ORF">EHS25_004683</name>
</gene>
<feature type="transmembrane region" description="Helical" evidence="7">
    <location>
        <begin position="323"/>
        <end position="340"/>
    </location>
</feature>
<keyword evidence="4 7" id="KW-0472">Membrane</keyword>
<dbReference type="Proteomes" id="UP000279259">
    <property type="component" value="Unassembled WGS sequence"/>
</dbReference>
<keyword evidence="9" id="KW-1185">Reference proteome</keyword>
<dbReference type="GO" id="GO:0016020">
    <property type="term" value="C:membrane"/>
    <property type="evidence" value="ECO:0007669"/>
    <property type="project" value="UniProtKB-SubCell"/>
</dbReference>
<feature type="compositionally biased region" description="Basic and acidic residues" evidence="6">
    <location>
        <begin position="16"/>
        <end position="26"/>
    </location>
</feature>
<comment type="caution">
    <text evidence="8">The sequence shown here is derived from an EMBL/GenBank/DDBJ whole genome shotgun (WGS) entry which is preliminary data.</text>
</comment>
<dbReference type="GO" id="GO:0038023">
    <property type="term" value="F:signaling receptor activity"/>
    <property type="evidence" value="ECO:0007669"/>
    <property type="project" value="TreeGrafter"/>
</dbReference>
<dbReference type="InterPro" id="IPR004254">
    <property type="entry name" value="AdipoR/HlyIII-related"/>
</dbReference>
<evidence type="ECO:0000313" key="9">
    <source>
        <dbReference type="Proteomes" id="UP000279259"/>
    </source>
</evidence>
<evidence type="ECO:0000256" key="3">
    <source>
        <dbReference type="ARBA" id="ARBA00022989"/>
    </source>
</evidence>
<feature type="region of interest" description="Disordered" evidence="6">
    <location>
        <begin position="1"/>
        <end position="28"/>
    </location>
</feature>
<evidence type="ECO:0008006" key="10">
    <source>
        <dbReference type="Google" id="ProtNLM"/>
    </source>
</evidence>
<feature type="compositionally biased region" description="Low complexity" evidence="6">
    <location>
        <begin position="1"/>
        <end position="11"/>
    </location>
</feature>
<keyword evidence="2 7" id="KW-0812">Transmembrane</keyword>
<feature type="binding site" evidence="5">
    <location>
        <position position="341"/>
    </location>
    <ligand>
        <name>Zn(2+)</name>
        <dbReference type="ChEBI" id="CHEBI:29105"/>
    </ligand>
</feature>
<feature type="region of interest" description="Disordered" evidence="6">
    <location>
        <begin position="60"/>
        <end position="130"/>
    </location>
</feature>
<feature type="binding site" evidence="5">
    <location>
        <position position="490"/>
    </location>
    <ligand>
        <name>Zn(2+)</name>
        <dbReference type="ChEBI" id="CHEBI:29105"/>
    </ligand>
</feature>
<proteinExistence type="predicted"/>
<dbReference type="OrthoDB" id="5585746at2759"/>
<keyword evidence="3 7" id="KW-1133">Transmembrane helix</keyword>
<sequence>MVVPSTTTSTPAPESGKGKGKGDSHADAGAVDVARMKVIDMVHALLPSEEWAGWERLGWEETPSHHRGRGRAHRRAASDVARGSPALGDDGGEQDGEEEVDEDEDEDEEEEPGYLFPNRTPASAQAIADRRRTIRSKSFSHPSRSTHPSNWASAPFPARQPLTRVKTEPMTSRFAESREAHLLGAEEEAVPYLGELGEEEAKELLEHPSLADTKLTKLVAPSHLGPSVLEALETSDDGKRLLTYEELPIHWRNNEHIFTGYRFIPLHTSGGPIPLIKSAFTWHNETVNIHSHFVPTVLILLAIPAIIYVSPLPDAHWLDTTMLVCYLLAAVSCLFTSASWHVLSGCASRRWFEWGACVDYIGISWLIAASFGTVVYNAYHCHPKTVLFYNTTNLFCGALGSYLPFQQWFNERKNKSWRIAFFLFLCFAMVAPMAQLFYEHGWDRASEFVSPFGLSIITYVAGLLFYGFHFPECIWPGRFDHLGASHQLWHTAIVGAILLHYRAVFVAHNARHAYSCAAHDADRPVGHVLESLIMSLIGA</sequence>
<dbReference type="PANTHER" id="PTHR20855">
    <property type="entry name" value="ADIPOR/PROGESTIN RECEPTOR-RELATED"/>
    <property type="match status" value="1"/>
</dbReference>
<dbReference type="AlphaFoldDB" id="A0A427YUV5"/>
<evidence type="ECO:0000256" key="2">
    <source>
        <dbReference type="ARBA" id="ARBA00022692"/>
    </source>
</evidence>
<dbReference type="STRING" id="1890683.A0A427YUV5"/>
<protein>
    <recommendedName>
        <fullName evidence="10">HlyIII-domain-containing protein</fullName>
    </recommendedName>
</protein>
<dbReference type="EMBL" id="RSCD01000002">
    <property type="protein sequence ID" value="RSH94877.1"/>
    <property type="molecule type" value="Genomic_DNA"/>
</dbReference>
<keyword evidence="5" id="KW-0862">Zinc</keyword>
<name>A0A427YUV5_9TREE</name>
<evidence type="ECO:0000256" key="1">
    <source>
        <dbReference type="ARBA" id="ARBA00004141"/>
    </source>
</evidence>
<feature type="compositionally biased region" description="Polar residues" evidence="6">
    <location>
        <begin position="137"/>
        <end position="152"/>
    </location>
</feature>
<feature type="transmembrane region" description="Helical" evidence="7">
    <location>
        <begin position="386"/>
        <end position="405"/>
    </location>
</feature>
<feature type="compositionally biased region" description="Acidic residues" evidence="6">
    <location>
        <begin position="90"/>
        <end position="112"/>
    </location>
</feature>
<organism evidence="8 9">
    <name type="scientific">Saitozyma podzolica</name>
    <dbReference type="NCBI Taxonomy" id="1890683"/>
    <lineage>
        <taxon>Eukaryota</taxon>
        <taxon>Fungi</taxon>
        <taxon>Dikarya</taxon>
        <taxon>Basidiomycota</taxon>
        <taxon>Agaricomycotina</taxon>
        <taxon>Tremellomycetes</taxon>
        <taxon>Tremellales</taxon>
        <taxon>Trimorphomycetaceae</taxon>
        <taxon>Saitozyma</taxon>
    </lineage>
</organism>
<feature type="compositionally biased region" description="Basic residues" evidence="6">
    <location>
        <begin position="65"/>
        <end position="75"/>
    </location>
</feature>
<evidence type="ECO:0000256" key="6">
    <source>
        <dbReference type="SAM" id="MobiDB-lite"/>
    </source>
</evidence>
<feature type="region of interest" description="Disordered" evidence="6">
    <location>
        <begin position="137"/>
        <end position="156"/>
    </location>
</feature>
<feature type="transmembrane region" description="Helical" evidence="7">
    <location>
        <begin position="449"/>
        <end position="468"/>
    </location>
</feature>
<evidence type="ECO:0000256" key="7">
    <source>
        <dbReference type="SAM" id="Phobius"/>
    </source>
</evidence>
<evidence type="ECO:0000256" key="4">
    <source>
        <dbReference type="ARBA" id="ARBA00023136"/>
    </source>
</evidence>
<reference evidence="8 9" key="1">
    <citation type="submission" date="2018-11" db="EMBL/GenBank/DDBJ databases">
        <title>Genome sequence of Saitozyma podzolica DSM 27192.</title>
        <authorList>
            <person name="Aliyu H."/>
            <person name="Gorte O."/>
            <person name="Ochsenreither K."/>
        </authorList>
    </citation>
    <scope>NUCLEOTIDE SEQUENCE [LARGE SCALE GENOMIC DNA]</scope>
    <source>
        <strain evidence="8 9">DSM 27192</strain>
    </source>
</reference>